<proteinExistence type="inferred from homology"/>
<dbReference type="AlphaFoldDB" id="A0A1G6QNX3"/>
<dbReference type="EMBL" id="FNAB01000002">
    <property type="protein sequence ID" value="SDC93347.1"/>
    <property type="molecule type" value="Genomic_DNA"/>
</dbReference>
<dbReference type="InterPro" id="IPR044068">
    <property type="entry name" value="CB"/>
</dbReference>
<organism evidence="8 9">
    <name type="scientific">Rhodococcus tukisamuensis</name>
    <dbReference type="NCBI Taxonomy" id="168276"/>
    <lineage>
        <taxon>Bacteria</taxon>
        <taxon>Bacillati</taxon>
        <taxon>Actinomycetota</taxon>
        <taxon>Actinomycetes</taxon>
        <taxon>Mycobacteriales</taxon>
        <taxon>Nocardiaceae</taxon>
        <taxon>Rhodococcus</taxon>
    </lineage>
</organism>
<evidence type="ECO:0000313" key="8">
    <source>
        <dbReference type="EMBL" id="SDC93347.1"/>
    </source>
</evidence>
<keyword evidence="9" id="KW-1185">Reference proteome</keyword>
<dbReference type="InterPro" id="IPR050090">
    <property type="entry name" value="Tyrosine_recombinase_XerCD"/>
</dbReference>
<dbReference type="InterPro" id="IPR013762">
    <property type="entry name" value="Integrase-like_cat_sf"/>
</dbReference>
<dbReference type="Gene3D" id="1.10.150.130">
    <property type="match status" value="1"/>
</dbReference>
<protein>
    <submittedName>
        <fullName evidence="8">Site-specific recombinase XerD</fullName>
    </submittedName>
</protein>
<gene>
    <name evidence="8" type="ORF">SAMN05444580_102123</name>
</gene>
<dbReference type="InterPro" id="IPR002104">
    <property type="entry name" value="Integrase_catalytic"/>
</dbReference>
<dbReference type="PANTHER" id="PTHR30349:SF41">
    <property type="entry name" value="INTEGRASE_RECOMBINASE PROTEIN MJ0367-RELATED"/>
    <property type="match status" value="1"/>
</dbReference>
<dbReference type="Proteomes" id="UP000199417">
    <property type="component" value="Unassembled WGS sequence"/>
</dbReference>
<evidence type="ECO:0000256" key="1">
    <source>
        <dbReference type="ARBA" id="ARBA00008857"/>
    </source>
</evidence>
<comment type="similarity">
    <text evidence="1">Belongs to the 'phage' integrase family.</text>
</comment>
<evidence type="ECO:0000259" key="7">
    <source>
        <dbReference type="PROSITE" id="PS51900"/>
    </source>
</evidence>
<dbReference type="Pfam" id="PF00589">
    <property type="entry name" value="Phage_integrase"/>
    <property type="match status" value="1"/>
</dbReference>
<dbReference type="PROSITE" id="PS51898">
    <property type="entry name" value="TYR_RECOMBINASE"/>
    <property type="match status" value="1"/>
</dbReference>
<dbReference type="SUPFAM" id="SSF56349">
    <property type="entry name" value="DNA breaking-rejoining enzymes"/>
    <property type="match status" value="1"/>
</dbReference>
<dbReference type="GO" id="GO:0015074">
    <property type="term" value="P:DNA integration"/>
    <property type="evidence" value="ECO:0007669"/>
    <property type="project" value="UniProtKB-KW"/>
</dbReference>
<dbReference type="PANTHER" id="PTHR30349">
    <property type="entry name" value="PHAGE INTEGRASE-RELATED"/>
    <property type="match status" value="1"/>
</dbReference>
<evidence type="ECO:0000256" key="2">
    <source>
        <dbReference type="ARBA" id="ARBA00022908"/>
    </source>
</evidence>
<evidence type="ECO:0000256" key="4">
    <source>
        <dbReference type="ARBA" id="ARBA00023172"/>
    </source>
</evidence>
<dbReference type="Gene3D" id="1.10.443.10">
    <property type="entry name" value="Intergrase catalytic core"/>
    <property type="match status" value="1"/>
</dbReference>
<sequence>MRVQLVIAPHDESRSWTLLDDDLSVLEPVESYLAHLSAIGRSPNTVRAYAHDLKDFFTYLRRCELVWDQIQLEDVGRFIPWLGLSDDARRGGTSTVPLRGSRCSAVTVNRKLSAVSSFYEFQSRHGVQLAESITAWQRQGQLAGSWEPFLAHLGGDHNPVRKRMIALKTDQHDPKTLTPDQVEAVIGACDRLRDRFLFMLLRSSGLRIGEALGLRHEDLNPRRGDVAIRARTNTNHARAKTRSRVVPIPARAFVLYSDYLHEEYGPLDSDYVFVNLWGQPHGEAMTYSAVHGLVCRIRNQTGIAFSPHTFRHTYATELLRQSVPAEVVRNLLGHASISTTVDTYGHLNLEDARGELEKAGVL</sequence>
<keyword evidence="4" id="KW-0233">DNA recombination</keyword>
<dbReference type="InterPro" id="IPR004107">
    <property type="entry name" value="Integrase_SAM-like_N"/>
</dbReference>
<dbReference type="GO" id="GO:0003677">
    <property type="term" value="F:DNA binding"/>
    <property type="evidence" value="ECO:0007669"/>
    <property type="project" value="UniProtKB-UniRule"/>
</dbReference>
<evidence type="ECO:0000256" key="3">
    <source>
        <dbReference type="ARBA" id="ARBA00023125"/>
    </source>
</evidence>
<dbReference type="PROSITE" id="PS51900">
    <property type="entry name" value="CB"/>
    <property type="match status" value="1"/>
</dbReference>
<evidence type="ECO:0000313" key="9">
    <source>
        <dbReference type="Proteomes" id="UP000199417"/>
    </source>
</evidence>
<dbReference type="Pfam" id="PF02899">
    <property type="entry name" value="Phage_int_SAM_1"/>
    <property type="match status" value="1"/>
</dbReference>
<dbReference type="InterPro" id="IPR011010">
    <property type="entry name" value="DNA_brk_join_enz"/>
</dbReference>
<dbReference type="GO" id="GO:0006310">
    <property type="term" value="P:DNA recombination"/>
    <property type="evidence" value="ECO:0007669"/>
    <property type="project" value="UniProtKB-KW"/>
</dbReference>
<name>A0A1G6QNX3_9NOCA</name>
<dbReference type="RefSeq" id="WP_072843859.1">
    <property type="nucleotide sequence ID" value="NZ_FNAB01000002.1"/>
</dbReference>
<reference evidence="8 9" key="1">
    <citation type="submission" date="2016-10" db="EMBL/GenBank/DDBJ databases">
        <authorList>
            <person name="de Groot N.N."/>
        </authorList>
    </citation>
    <scope>NUCLEOTIDE SEQUENCE [LARGE SCALE GENOMIC DNA]</scope>
    <source>
        <strain evidence="8 9">JCM 11308</strain>
    </source>
</reference>
<feature type="domain" description="Tyr recombinase" evidence="6">
    <location>
        <begin position="172"/>
        <end position="357"/>
    </location>
</feature>
<evidence type="ECO:0000256" key="5">
    <source>
        <dbReference type="PROSITE-ProRule" id="PRU01248"/>
    </source>
</evidence>
<dbReference type="InterPro" id="IPR010998">
    <property type="entry name" value="Integrase_recombinase_N"/>
</dbReference>
<feature type="domain" description="Core-binding (CB)" evidence="7">
    <location>
        <begin position="23"/>
        <end position="123"/>
    </location>
</feature>
<evidence type="ECO:0000259" key="6">
    <source>
        <dbReference type="PROSITE" id="PS51898"/>
    </source>
</evidence>
<keyword evidence="3 5" id="KW-0238">DNA-binding</keyword>
<accession>A0A1G6QNX3</accession>
<dbReference type="STRING" id="168276.SAMN05444580_102123"/>
<keyword evidence="2" id="KW-0229">DNA integration</keyword>